<evidence type="ECO:0000313" key="2">
    <source>
        <dbReference type="EMBL" id="KAK4376149.1"/>
    </source>
</evidence>
<dbReference type="AlphaFoldDB" id="A0AAE1VVY7"/>
<reference evidence="2" key="1">
    <citation type="submission" date="2023-12" db="EMBL/GenBank/DDBJ databases">
        <title>Genome assembly of Anisodus tanguticus.</title>
        <authorList>
            <person name="Wang Y.-J."/>
        </authorList>
    </citation>
    <scope>NUCLEOTIDE SEQUENCE</scope>
    <source>
        <strain evidence="2">KB-2021</strain>
        <tissue evidence="2">Leaf</tissue>
    </source>
</reference>
<keyword evidence="3" id="KW-1185">Reference proteome</keyword>
<dbReference type="Gene3D" id="3.60.40.10">
    <property type="entry name" value="PPM-type phosphatase domain"/>
    <property type="match status" value="1"/>
</dbReference>
<dbReference type="InterPro" id="IPR036457">
    <property type="entry name" value="PPM-type-like_dom_sf"/>
</dbReference>
<dbReference type="CDD" id="cd00143">
    <property type="entry name" value="PP2Cc"/>
    <property type="match status" value="1"/>
</dbReference>
<evidence type="ECO:0000259" key="1">
    <source>
        <dbReference type="PROSITE" id="PS51746"/>
    </source>
</evidence>
<proteinExistence type="predicted"/>
<name>A0AAE1VVY7_9SOLA</name>
<protein>
    <recommendedName>
        <fullName evidence="1">PPM-type phosphatase domain-containing protein</fullName>
    </recommendedName>
</protein>
<dbReference type="PROSITE" id="PS51746">
    <property type="entry name" value="PPM_2"/>
    <property type="match status" value="1"/>
</dbReference>
<feature type="domain" description="PPM-type phosphatase" evidence="1">
    <location>
        <begin position="8"/>
        <end position="229"/>
    </location>
</feature>
<dbReference type="SMART" id="SM00332">
    <property type="entry name" value="PP2Cc"/>
    <property type="match status" value="1"/>
</dbReference>
<accession>A0AAE1VVY7</accession>
<dbReference type="SUPFAM" id="SSF81606">
    <property type="entry name" value="PP2C-like"/>
    <property type="match status" value="1"/>
</dbReference>
<dbReference type="Proteomes" id="UP001291623">
    <property type="component" value="Unassembled WGS sequence"/>
</dbReference>
<dbReference type="InterPro" id="IPR015655">
    <property type="entry name" value="PP2C"/>
</dbReference>
<dbReference type="EMBL" id="JAVYJV010000003">
    <property type="protein sequence ID" value="KAK4376149.1"/>
    <property type="molecule type" value="Genomic_DNA"/>
</dbReference>
<gene>
    <name evidence="2" type="ORF">RND71_006826</name>
</gene>
<evidence type="ECO:0000313" key="3">
    <source>
        <dbReference type="Proteomes" id="UP001291623"/>
    </source>
</evidence>
<dbReference type="GO" id="GO:0004722">
    <property type="term" value="F:protein serine/threonine phosphatase activity"/>
    <property type="evidence" value="ECO:0007669"/>
    <property type="project" value="InterPro"/>
</dbReference>
<dbReference type="InterPro" id="IPR001932">
    <property type="entry name" value="PPM-type_phosphatase-like_dom"/>
</dbReference>
<sequence>MSSIPTQNCHFASIQGRRSYQEDRLTCNLDIKIPPFGLEKNVGVVAVFDGHIGSDASEMASKLFLAKFLRKNYDEQSSNQRENLKSSLRRLMQNSPRLLLNMKYIRDLLQLLHSYTTTKHDVGDSKAFICSQSLEAKELTEDHNANRLDERAGKFEFLPNYVPLLIGHFPMTRAIGDVPLKKYGIIATPEVTDLVVASDGIFESFVIFYMKQRIMKIYYSWYVLKTSIE</sequence>
<dbReference type="PANTHER" id="PTHR47992">
    <property type="entry name" value="PROTEIN PHOSPHATASE"/>
    <property type="match status" value="1"/>
</dbReference>
<comment type="caution">
    <text evidence="2">The sequence shown here is derived from an EMBL/GenBank/DDBJ whole genome shotgun (WGS) entry which is preliminary data.</text>
</comment>
<dbReference type="Pfam" id="PF00481">
    <property type="entry name" value="PP2C"/>
    <property type="match status" value="1"/>
</dbReference>
<organism evidence="2 3">
    <name type="scientific">Anisodus tanguticus</name>
    <dbReference type="NCBI Taxonomy" id="243964"/>
    <lineage>
        <taxon>Eukaryota</taxon>
        <taxon>Viridiplantae</taxon>
        <taxon>Streptophyta</taxon>
        <taxon>Embryophyta</taxon>
        <taxon>Tracheophyta</taxon>
        <taxon>Spermatophyta</taxon>
        <taxon>Magnoliopsida</taxon>
        <taxon>eudicotyledons</taxon>
        <taxon>Gunneridae</taxon>
        <taxon>Pentapetalae</taxon>
        <taxon>asterids</taxon>
        <taxon>lamiids</taxon>
        <taxon>Solanales</taxon>
        <taxon>Solanaceae</taxon>
        <taxon>Solanoideae</taxon>
        <taxon>Hyoscyameae</taxon>
        <taxon>Anisodus</taxon>
    </lineage>
</organism>